<dbReference type="OrthoDB" id="3257095at2759"/>
<comment type="subcellular location">
    <subcellularLocation>
        <location evidence="1">Membrane</location>
        <topology evidence="1">Multi-pass membrane protein</topology>
    </subcellularLocation>
</comment>
<feature type="transmembrane region" description="Helical" evidence="7">
    <location>
        <begin position="245"/>
        <end position="263"/>
    </location>
</feature>
<dbReference type="EMBL" id="ML977164">
    <property type="protein sequence ID" value="KAF1985094.1"/>
    <property type="molecule type" value="Genomic_DNA"/>
</dbReference>
<dbReference type="PIRSF" id="PIRSF006060">
    <property type="entry name" value="AA_transporter"/>
    <property type="match status" value="1"/>
</dbReference>
<name>A0A6G1GWA9_9PEZI</name>
<keyword evidence="2" id="KW-0813">Transport</keyword>
<evidence type="ECO:0000256" key="7">
    <source>
        <dbReference type="SAM" id="Phobius"/>
    </source>
</evidence>
<dbReference type="PANTHER" id="PTHR45649:SF4">
    <property type="entry name" value="TRANSPORTER, PUTATIVE (EUROFUNG)-RELATED"/>
    <property type="match status" value="1"/>
</dbReference>
<dbReference type="PANTHER" id="PTHR45649">
    <property type="entry name" value="AMINO-ACID PERMEASE BAT1"/>
    <property type="match status" value="1"/>
</dbReference>
<feature type="transmembrane region" description="Helical" evidence="7">
    <location>
        <begin position="284"/>
        <end position="305"/>
    </location>
</feature>
<reference evidence="8" key="1">
    <citation type="journal article" date="2020" name="Stud. Mycol.">
        <title>101 Dothideomycetes genomes: a test case for predicting lifestyles and emergence of pathogens.</title>
        <authorList>
            <person name="Haridas S."/>
            <person name="Albert R."/>
            <person name="Binder M."/>
            <person name="Bloem J."/>
            <person name="Labutti K."/>
            <person name="Salamov A."/>
            <person name="Andreopoulos B."/>
            <person name="Baker S."/>
            <person name="Barry K."/>
            <person name="Bills G."/>
            <person name="Bluhm B."/>
            <person name="Cannon C."/>
            <person name="Castanera R."/>
            <person name="Culley D."/>
            <person name="Daum C."/>
            <person name="Ezra D."/>
            <person name="Gonzalez J."/>
            <person name="Henrissat B."/>
            <person name="Kuo A."/>
            <person name="Liang C."/>
            <person name="Lipzen A."/>
            <person name="Lutzoni F."/>
            <person name="Magnuson J."/>
            <person name="Mondo S."/>
            <person name="Nolan M."/>
            <person name="Ohm R."/>
            <person name="Pangilinan J."/>
            <person name="Park H.-J."/>
            <person name="Ramirez L."/>
            <person name="Alfaro M."/>
            <person name="Sun H."/>
            <person name="Tritt A."/>
            <person name="Yoshinaga Y."/>
            <person name="Zwiers L.-H."/>
            <person name="Turgeon B."/>
            <person name="Goodwin S."/>
            <person name="Spatafora J."/>
            <person name="Crous P."/>
            <person name="Grigoriev I."/>
        </authorList>
    </citation>
    <scope>NUCLEOTIDE SEQUENCE</scope>
    <source>
        <strain evidence="8">CBS 113979</strain>
    </source>
</reference>
<feature type="transmembrane region" description="Helical" evidence="7">
    <location>
        <begin position="82"/>
        <end position="101"/>
    </location>
</feature>
<dbReference type="GO" id="GO:0022857">
    <property type="term" value="F:transmembrane transporter activity"/>
    <property type="evidence" value="ECO:0007669"/>
    <property type="project" value="InterPro"/>
</dbReference>
<evidence type="ECO:0000256" key="2">
    <source>
        <dbReference type="ARBA" id="ARBA00022448"/>
    </source>
</evidence>
<proteinExistence type="predicted"/>
<evidence type="ECO:0000256" key="1">
    <source>
        <dbReference type="ARBA" id="ARBA00004141"/>
    </source>
</evidence>
<feature type="transmembrane region" description="Helical" evidence="7">
    <location>
        <begin position="415"/>
        <end position="434"/>
    </location>
</feature>
<feature type="transmembrane region" description="Helical" evidence="7">
    <location>
        <begin position="333"/>
        <end position="353"/>
    </location>
</feature>
<feature type="compositionally biased region" description="Basic and acidic residues" evidence="6">
    <location>
        <begin position="1"/>
        <end position="18"/>
    </location>
</feature>
<dbReference type="AlphaFoldDB" id="A0A6G1GWA9"/>
<feature type="region of interest" description="Disordered" evidence="6">
    <location>
        <begin position="1"/>
        <end position="34"/>
    </location>
</feature>
<dbReference type="Proteomes" id="UP000800041">
    <property type="component" value="Unassembled WGS sequence"/>
</dbReference>
<evidence type="ECO:0000313" key="9">
    <source>
        <dbReference type="Proteomes" id="UP000800041"/>
    </source>
</evidence>
<organism evidence="8 9">
    <name type="scientific">Aulographum hederae CBS 113979</name>
    <dbReference type="NCBI Taxonomy" id="1176131"/>
    <lineage>
        <taxon>Eukaryota</taxon>
        <taxon>Fungi</taxon>
        <taxon>Dikarya</taxon>
        <taxon>Ascomycota</taxon>
        <taxon>Pezizomycotina</taxon>
        <taxon>Dothideomycetes</taxon>
        <taxon>Pleosporomycetidae</taxon>
        <taxon>Aulographales</taxon>
        <taxon>Aulographaceae</taxon>
    </lineage>
</organism>
<accession>A0A6G1GWA9</accession>
<evidence type="ECO:0000256" key="3">
    <source>
        <dbReference type="ARBA" id="ARBA00022692"/>
    </source>
</evidence>
<feature type="transmembrane region" description="Helical" evidence="7">
    <location>
        <begin position="174"/>
        <end position="195"/>
    </location>
</feature>
<dbReference type="Gene3D" id="1.20.1740.10">
    <property type="entry name" value="Amino acid/polyamine transporter I"/>
    <property type="match status" value="1"/>
</dbReference>
<feature type="transmembrane region" description="Helical" evidence="7">
    <location>
        <begin position="47"/>
        <end position="70"/>
    </location>
</feature>
<evidence type="ECO:0000256" key="6">
    <source>
        <dbReference type="SAM" id="MobiDB-lite"/>
    </source>
</evidence>
<feature type="transmembrane region" description="Helical" evidence="7">
    <location>
        <begin position="388"/>
        <end position="409"/>
    </location>
</feature>
<gene>
    <name evidence="8" type="ORF">K402DRAFT_335398</name>
</gene>
<sequence>MANLDSKEVLQDDVREASDSSLEGGDGNSQDARDMWRMGKTQDLKRVFGLVSMVCFTSMVQATWEVVLIATTQGLVNGGRAGLFWSFVWTFAGFSFVVASLSEMSSMAPTSGGQYHWQVQQFAPASSQKVLSYASGWLSTLSWQAGTASGCYLFSATIMSVVSAYSTSYEPKPWQSTLVTILFAITVTIVNIYGFQKVLPMLNLVVGFVHALGWIPILVILWALAPHCSAHDVFLKFESQGWQPMGLSLMVGQISAVYTLILSDTSAHLSEEITRASNAVPRSMVYSFLLNSFAAFLMLIAYLFAISSLEDTLSNAVGLPFLTVFRAATDRGAIAMTVIILLVISVGTTNNYASTSRQTFAFARDKGLPFSGFLSAVDPKTHVPRNSVLLTCLITILLSLINIGSTVAFNAIISLQLMALMATYTISIGSVLYARTWGTKKLPPARWSLRSFGLPVNAVAFVYCAFILFWTAWPPAADPTAETFNWAIVIFVGVLLVSGVYFAIWGRKVYDGPVALVRDVE</sequence>
<feature type="transmembrane region" description="Helical" evidence="7">
    <location>
        <begin position="202"/>
        <end position="225"/>
    </location>
</feature>
<evidence type="ECO:0000313" key="8">
    <source>
        <dbReference type="EMBL" id="KAF1985094.1"/>
    </source>
</evidence>
<protein>
    <submittedName>
        <fullName evidence="8">Amino acid permease</fullName>
    </submittedName>
</protein>
<feature type="transmembrane region" description="Helical" evidence="7">
    <location>
        <begin position="484"/>
        <end position="504"/>
    </location>
</feature>
<evidence type="ECO:0000256" key="4">
    <source>
        <dbReference type="ARBA" id="ARBA00022989"/>
    </source>
</evidence>
<feature type="transmembrane region" description="Helical" evidence="7">
    <location>
        <begin position="454"/>
        <end position="472"/>
    </location>
</feature>
<dbReference type="GO" id="GO:0016020">
    <property type="term" value="C:membrane"/>
    <property type="evidence" value="ECO:0007669"/>
    <property type="project" value="UniProtKB-SubCell"/>
</dbReference>
<keyword evidence="3 7" id="KW-0812">Transmembrane</keyword>
<keyword evidence="9" id="KW-1185">Reference proteome</keyword>
<dbReference type="InterPro" id="IPR002293">
    <property type="entry name" value="AA/rel_permease1"/>
</dbReference>
<evidence type="ECO:0000256" key="5">
    <source>
        <dbReference type="ARBA" id="ARBA00023136"/>
    </source>
</evidence>
<keyword evidence="5 7" id="KW-0472">Membrane</keyword>
<dbReference type="Pfam" id="PF13520">
    <property type="entry name" value="AA_permease_2"/>
    <property type="match status" value="1"/>
</dbReference>
<keyword evidence="4 7" id="KW-1133">Transmembrane helix</keyword>